<dbReference type="Pfam" id="PF00440">
    <property type="entry name" value="TetR_N"/>
    <property type="match status" value="1"/>
</dbReference>
<dbReference type="GO" id="GO:0000976">
    <property type="term" value="F:transcription cis-regulatory region binding"/>
    <property type="evidence" value="ECO:0007669"/>
    <property type="project" value="TreeGrafter"/>
</dbReference>
<dbReference type="PANTHER" id="PTHR30055:SF238">
    <property type="entry name" value="MYCOFACTOCIN BIOSYNTHESIS TRANSCRIPTIONAL REGULATOR MFTR-RELATED"/>
    <property type="match status" value="1"/>
</dbReference>
<evidence type="ECO:0000256" key="1">
    <source>
        <dbReference type="ARBA" id="ARBA00023015"/>
    </source>
</evidence>
<dbReference type="InterPro" id="IPR009057">
    <property type="entry name" value="Homeodomain-like_sf"/>
</dbReference>
<dbReference type="Gene3D" id="1.10.357.10">
    <property type="entry name" value="Tetracycline Repressor, domain 2"/>
    <property type="match status" value="1"/>
</dbReference>
<dbReference type="InterPro" id="IPR001647">
    <property type="entry name" value="HTH_TetR"/>
</dbReference>
<evidence type="ECO:0000256" key="3">
    <source>
        <dbReference type="ARBA" id="ARBA00023163"/>
    </source>
</evidence>
<protein>
    <recommendedName>
        <fullName evidence="5">HTH tetR-type domain-containing protein</fullName>
    </recommendedName>
</protein>
<dbReference type="Proteomes" id="UP000431401">
    <property type="component" value="Unassembled WGS sequence"/>
</dbReference>
<organism evidence="6 7">
    <name type="scientific">Nocardia aurantia</name>
    <dbReference type="NCBI Taxonomy" id="2585199"/>
    <lineage>
        <taxon>Bacteria</taxon>
        <taxon>Bacillati</taxon>
        <taxon>Actinomycetota</taxon>
        <taxon>Actinomycetes</taxon>
        <taxon>Mycobacteriales</taxon>
        <taxon>Nocardiaceae</taxon>
        <taxon>Nocardia</taxon>
    </lineage>
</organism>
<evidence type="ECO:0000313" key="7">
    <source>
        <dbReference type="Proteomes" id="UP000431401"/>
    </source>
</evidence>
<keyword evidence="3" id="KW-0804">Transcription</keyword>
<evidence type="ECO:0000256" key="2">
    <source>
        <dbReference type="ARBA" id="ARBA00023125"/>
    </source>
</evidence>
<sequence>MPYPDRMARWQPNASERLVLAALELFEERGYEATTVVGIAERAGLTKSTFFRHFPDKREVLFGGDAMAGLLADGIAAAPAGSPPSAAIAHALDAVGRDVFHAERRAFGARRRAVILAHPELREREALKGIGLTEAMRAALERRGVAALTARAAAELGALAMTIAYEHWTDTPGGEEFGAVARRTLAEVREAGAAF</sequence>
<proteinExistence type="predicted"/>
<keyword evidence="1" id="KW-0805">Transcription regulation</keyword>
<dbReference type="PANTHER" id="PTHR30055">
    <property type="entry name" value="HTH-TYPE TRANSCRIPTIONAL REGULATOR RUTR"/>
    <property type="match status" value="1"/>
</dbReference>
<gene>
    <name evidence="6" type="ORF">NRB56_45710</name>
</gene>
<dbReference type="SUPFAM" id="SSF46689">
    <property type="entry name" value="Homeodomain-like"/>
    <property type="match status" value="1"/>
</dbReference>
<evidence type="ECO:0000259" key="5">
    <source>
        <dbReference type="PROSITE" id="PS50977"/>
    </source>
</evidence>
<evidence type="ECO:0000313" key="6">
    <source>
        <dbReference type="EMBL" id="MQY28982.1"/>
    </source>
</evidence>
<keyword evidence="2 4" id="KW-0238">DNA-binding</keyword>
<comment type="caution">
    <text evidence="6">The sequence shown here is derived from an EMBL/GenBank/DDBJ whole genome shotgun (WGS) entry which is preliminary data.</text>
</comment>
<dbReference type="GO" id="GO:0003700">
    <property type="term" value="F:DNA-binding transcription factor activity"/>
    <property type="evidence" value="ECO:0007669"/>
    <property type="project" value="TreeGrafter"/>
</dbReference>
<reference evidence="6 7" key="1">
    <citation type="submission" date="2019-10" db="EMBL/GenBank/DDBJ databases">
        <title>Nocardia macrotermitis sp. nov. and Nocardia aurantia sp. nov., isolated from the gut of fungus growing-termite Macrotermes natalensis.</title>
        <authorList>
            <person name="Benndorf R."/>
            <person name="Schwitalla J."/>
            <person name="Martin K."/>
            <person name="De Beer W."/>
            <person name="Kaster A.-K."/>
            <person name="Vollmers J."/>
            <person name="Poulsen M."/>
            <person name="Beemelmanns C."/>
        </authorList>
    </citation>
    <scope>NUCLEOTIDE SEQUENCE [LARGE SCALE GENOMIC DNA]</scope>
    <source>
        <strain evidence="6 7">RB56</strain>
    </source>
</reference>
<name>A0A7K0DUC8_9NOCA</name>
<feature type="domain" description="HTH tetR-type" evidence="5">
    <location>
        <begin position="12"/>
        <end position="72"/>
    </location>
</feature>
<dbReference type="EMBL" id="WEGI01000010">
    <property type="protein sequence ID" value="MQY28982.1"/>
    <property type="molecule type" value="Genomic_DNA"/>
</dbReference>
<dbReference type="PROSITE" id="PS50977">
    <property type="entry name" value="HTH_TETR_2"/>
    <property type="match status" value="1"/>
</dbReference>
<keyword evidence="7" id="KW-1185">Reference proteome</keyword>
<feature type="DNA-binding region" description="H-T-H motif" evidence="4">
    <location>
        <begin position="35"/>
        <end position="54"/>
    </location>
</feature>
<dbReference type="InterPro" id="IPR050109">
    <property type="entry name" value="HTH-type_TetR-like_transc_reg"/>
</dbReference>
<accession>A0A7K0DUC8</accession>
<evidence type="ECO:0000256" key="4">
    <source>
        <dbReference type="PROSITE-ProRule" id="PRU00335"/>
    </source>
</evidence>
<dbReference type="AlphaFoldDB" id="A0A7K0DUC8"/>
<dbReference type="PRINTS" id="PR00455">
    <property type="entry name" value="HTHTETR"/>
</dbReference>